<dbReference type="AlphaFoldDB" id="A0A171DJI1"/>
<gene>
    <name evidence="2" type="ORF">PS9374_04654</name>
</gene>
<name>A0A171DJI1_9ACTN</name>
<dbReference type="EMBL" id="BDCX01000011">
    <property type="protein sequence ID" value="GAT68989.1"/>
    <property type="molecule type" value="Genomic_DNA"/>
</dbReference>
<evidence type="ECO:0000313" key="3">
    <source>
        <dbReference type="Proteomes" id="UP000077701"/>
    </source>
</evidence>
<feature type="region of interest" description="Disordered" evidence="1">
    <location>
        <begin position="113"/>
        <end position="250"/>
    </location>
</feature>
<feature type="region of interest" description="Disordered" evidence="1">
    <location>
        <begin position="51"/>
        <end position="94"/>
    </location>
</feature>
<dbReference type="Proteomes" id="UP000077701">
    <property type="component" value="Unassembled WGS sequence"/>
</dbReference>
<evidence type="ECO:0000313" key="2">
    <source>
        <dbReference type="EMBL" id="GAT68989.1"/>
    </source>
</evidence>
<keyword evidence="3" id="KW-1185">Reference proteome</keyword>
<accession>A0A171DJI1</accession>
<comment type="caution">
    <text evidence="2">The sequence shown here is derived from an EMBL/GenBank/DDBJ whole genome shotgun (WGS) entry which is preliminary data.</text>
</comment>
<reference evidence="2 3" key="1">
    <citation type="journal article" date="2016" name="Genome Announc.">
        <title>Draft Genome Sequence of Planomonospora sphaerica JCM9374, a Rare Actinomycete.</title>
        <authorList>
            <person name="Dohra H."/>
            <person name="Suzuki T."/>
            <person name="Inoue Y."/>
            <person name="Kodani S."/>
        </authorList>
    </citation>
    <scope>NUCLEOTIDE SEQUENCE [LARGE SCALE GENOMIC DNA]</scope>
    <source>
        <strain evidence="2 3">JCM 9374</strain>
    </source>
</reference>
<feature type="compositionally biased region" description="Basic residues" evidence="1">
    <location>
        <begin position="194"/>
        <end position="207"/>
    </location>
</feature>
<proteinExistence type="predicted"/>
<protein>
    <submittedName>
        <fullName evidence="2">Uncharacterized protein</fullName>
    </submittedName>
</protein>
<reference evidence="3" key="2">
    <citation type="submission" date="2016-04" db="EMBL/GenBank/DDBJ databases">
        <title>Planomonospora sphaerica JCM9374 whole genome shotgun sequence.</title>
        <authorList>
            <person name="Suzuki T."/>
            <person name="Dohra H."/>
            <person name="Kodani S."/>
        </authorList>
    </citation>
    <scope>NUCLEOTIDE SEQUENCE [LARGE SCALE GENOMIC DNA]</scope>
    <source>
        <strain evidence="3">JCM 9374</strain>
    </source>
</reference>
<feature type="compositionally biased region" description="Basic and acidic residues" evidence="1">
    <location>
        <begin position="208"/>
        <end position="234"/>
    </location>
</feature>
<evidence type="ECO:0000256" key="1">
    <source>
        <dbReference type="SAM" id="MobiDB-lite"/>
    </source>
</evidence>
<sequence length="250" mass="28110">MYLLRHERPQVLEGPGRQAGLEQAVLVDRGRHRHRQWNVDHVGQALVDHRGAPAGDRLAVGRPRRQRPGLPPAAGQLHHHRHGPGDRGRGPATVGDALLQQHGRPHRRDLRRGLVDPLGHAPGAGGARGPGHRADHLPGRAAGAVRRQRRRQLPAAAGHVRHPRRNRERLAADGQILHLVPVRRAGPGHEDHRRPRPRPGPRLQRRRQTGEGERGRGPVTDVHLERRPRSERFQRPGRRQGHHLDLPLRR</sequence>
<organism evidence="2 3">
    <name type="scientific">Planomonospora sphaerica</name>
    <dbReference type="NCBI Taxonomy" id="161355"/>
    <lineage>
        <taxon>Bacteria</taxon>
        <taxon>Bacillati</taxon>
        <taxon>Actinomycetota</taxon>
        <taxon>Actinomycetes</taxon>
        <taxon>Streptosporangiales</taxon>
        <taxon>Streptosporangiaceae</taxon>
        <taxon>Planomonospora</taxon>
    </lineage>
</organism>